<evidence type="ECO:0000256" key="1">
    <source>
        <dbReference type="SAM" id="MobiDB-lite"/>
    </source>
</evidence>
<feature type="compositionally biased region" description="Basic and acidic residues" evidence="1">
    <location>
        <begin position="141"/>
        <end position="172"/>
    </location>
</feature>
<organism evidence="3 4">
    <name type="scientific">Hirundo rustica rustica</name>
    <dbReference type="NCBI Taxonomy" id="333673"/>
    <lineage>
        <taxon>Eukaryota</taxon>
        <taxon>Metazoa</taxon>
        <taxon>Chordata</taxon>
        <taxon>Craniata</taxon>
        <taxon>Vertebrata</taxon>
        <taxon>Euteleostomi</taxon>
        <taxon>Archelosauria</taxon>
        <taxon>Archosauria</taxon>
        <taxon>Dinosauria</taxon>
        <taxon>Saurischia</taxon>
        <taxon>Theropoda</taxon>
        <taxon>Coelurosauria</taxon>
        <taxon>Aves</taxon>
        <taxon>Neognathae</taxon>
        <taxon>Neoaves</taxon>
        <taxon>Telluraves</taxon>
        <taxon>Australaves</taxon>
        <taxon>Passeriformes</taxon>
        <taxon>Sylvioidea</taxon>
        <taxon>Hirundinidae</taxon>
        <taxon>Hirundo</taxon>
    </lineage>
</organism>
<dbReference type="AlphaFoldDB" id="A0A3M0IQ84"/>
<feature type="region of interest" description="Disordered" evidence="1">
    <location>
        <begin position="141"/>
        <end position="180"/>
    </location>
</feature>
<dbReference type="EMBL" id="QRBI01000240">
    <property type="protein sequence ID" value="RMB91077.1"/>
    <property type="molecule type" value="Genomic_DNA"/>
</dbReference>
<comment type="caution">
    <text evidence="3">The sequence shown here is derived from an EMBL/GenBank/DDBJ whole genome shotgun (WGS) entry which is preliminary data.</text>
</comment>
<reference evidence="3 4" key="1">
    <citation type="submission" date="2018-07" db="EMBL/GenBank/DDBJ databases">
        <title>A high quality draft genome assembly of the barn swallow (H. rustica rustica).</title>
        <authorList>
            <person name="Formenti G."/>
            <person name="Chiara M."/>
            <person name="Poveda L."/>
            <person name="Francoijs K.-J."/>
            <person name="Bonisoli-Alquati A."/>
            <person name="Canova L."/>
            <person name="Gianfranceschi L."/>
            <person name="Horner D.S."/>
            <person name="Saino N."/>
        </authorList>
    </citation>
    <scope>NUCLEOTIDE SEQUENCE [LARGE SCALE GENOMIC DNA]</scope>
    <source>
        <strain evidence="3">Chelidonia</strain>
        <tissue evidence="3">Blood</tissue>
    </source>
</reference>
<evidence type="ECO:0000313" key="4">
    <source>
        <dbReference type="Proteomes" id="UP000269221"/>
    </source>
</evidence>
<sequence length="180" mass="19830">MLSLETRGAEGRGKERTGAEKCCVELRGAALKVVLKAVLKAVPPVSFCAGGASSLILITLVLGMRMYVVERSFLVGPPHLVVALRPGSKSSVGMRGSSSSLPSCPHWGGGRRCLISDRAWCLVSVDVVERSFLVGPPHPWLGEERRGEERRGEERRGEERERRGEERTRQETDVFCGRRF</sequence>
<evidence type="ECO:0000256" key="2">
    <source>
        <dbReference type="SAM" id="Phobius"/>
    </source>
</evidence>
<dbReference type="Proteomes" id="UP000269221">
    <property type="component" value="Unassembled WGS sequence"/>
</dbReference>
<name>A0A3M0IQ84_HIRRU</name>
<accession>A0A3M0IQ84</accession>
<proteinExistence type="predicted"/>
<keyword evidence="2" id="KW-1133">Transmembrane helix</keyword>
<gene>
    <name evidence="3" type="ORF">DUI87_32675</name>
</gene>
<protein>
    <submittedName>
        <fullName evidence="3">Uncharacterized protein</fullName>
    </submittedName>
</protein>
<keyword evidence="2" id="KW-0812">Transmembrane</keyword>
<evidence type="ECO:0000313" key="3">
    <source>
        <dbReference type="EMBL" id="RMB91077.1"/>
    </source>
</evidence>
<dbReference type="STRING" id="333673.A0A3M0IQ84"/>
<feature type="transmembrane region" description="Helical" evidence="2">
    <location>
        <begin position="41"/>
        <end position="62"/>
    </location>
</feature>
<keyword evidence="2" id="KW-0472">Membrane</keyword>
<keyword evidence="4" id="KW-1185">Reference proteome</keyword>